<proteinExistence type="predicted"/>
<comment type="caution">
    <text evidence="1">The sequence shown here is derived from an EMBL/GenBank/DDBJ whole genome shotgun (WGS) entry which is preliminary data.</text>
</comment>
<accession>A0ABW0M3V9</accession>
<name>A0ABW0M3V9_9BURK</name>
<protein>
    <recommendedName>
        <fullName evidence="3">DUF1902 domain-containing protein</fullName>
    </recommendedName>
</protein>
<dbReference type="RefSeq" id="WP_378994626.1">
    <property type="nucleotide sequence ID" value="NZ_JBHSMT010000006.1"/>
</dbReference>
<reference evidence="2" key="1">
    <citation type="journal article" date="2019" name="Int. J. Syst. Evol. Microbiol.">
        <title>The Global Catalogue of Microorganisms (GCM) 10K type strain sequencing project: providing services to taxonomists for standard genome sequencing and annotation.</title>
        <authorList>
            <consortium name="The Broad Institute Genomics Platform"/>
            <consortium name="The Broad Institute Genome Sequencing Center for Infectious Disease"/>
            <person name="Wu L."/>
            <person name="Ma J."/>
        </authorList>
    </citation>
    <scope>NUCLEOTIDE SEQUENCE [LARGE SCALE GENOMIC DNA]</scope>
    <source>
        <strain evidence="2">JCM 17066</strain>
    </source>
</reference>
<evidence type="ECO:0000313" key="1">
    <source>
        <dbReference type="EMBL" id="MFC5472813.1"/>
    </source>
</evidence>
<sequence length="60" mass="6729">MENSKPFHEVANGDINVWVDEGGAICIKSREPFGDPVELAEHEALELANLLIRLVEELRN</sequence>
<evidence type="ECO:0000313" key="2">
    <source>
        <dbReference type="Proteomes" id="UP001596045"/>
    </source>
</evidence>
<evidence type="ECO:0008006" key="3">
    <source>
        <dbReference type="Google" id="ProtNLM"/>
    </source>
</evidence>
<keyword evidence="2" id="KW-1185">Reference proteome</keyword>
<dbReference type="EMBL" id="JBHSMT010000006">
    <property type="protein sequence ID" value="MFC5472813.1"/>
    <property type="molecule type" value="Genomic_DNA"/>
</dbReference>
<gene>
    <name evidence="1" type="ORF">ACFPM8_02470</name>
</gene>
<dbReference type="Proteomes" id="UP001596045">
    <property type="component" value="Unassembled WGS sequence"/>
</dbReference>
<organism evidence="1 2">
    <name type="scientific">Paraherbaspirillum soli</name>
    <dbReference type="NCBI Taxonomy" id="631222"/>
    <lineage>
        <taxon>Bacteria</taxon>
        <taxon>Pseudomonadati</taxon>
        <taxon>Pseudomonadota</taxon>
        <taxon>Betaproteobacteria</taxon>
        <taxon>Burkholderiales</taxon>
        <taxon>Oxalobacteraceae</taxon>
        <taxon>Paraherbaspirillum</taxon>
    </lineage>
</organism>